<comment type="caution">
    <text evidence="1">The sequence shown here is derived from an EMBL/GenBank/DDBJ whole genome shotgun (WGS) entry which is preliminary data.</text>
</comment>
<protein>
    <submittedName>
        <fullName evidence="1">Uncharacterized protein</fullName>
    </submittedName>
</protein>
<keyword evidence="2" id="KW-1185">Reference proteome</keyword>
<name>A0ABP5PEX8_9ACTN</name>
<gene>
    <name evidence="1" type="ORF">GCM10009850_046750</name>
</gene>
<reference evidence="2" key="1">
    <citation type="journal article" date="2019" name="Int. J. Syst. Evol. Microbiol.">
        <title>The Global Catalogue of Microorganisms (GCM) 10K type strain sequencing project: providing services to taxonomists for standard genome sequencing and annotation.</title>
        <authorList>
            <consortium name="The Broad Institute Genomics Platform"/>
            <consortium name="The Broad Institute Genome Sequencing Center for Infectious Disease"/>
            <person name="Wu L."/>
            <person name="Ma J."/>
        </authorList>
    </citation>
    <scope>NUCLEOTIDE SEQUENCE [LARGE SCALE GENOMIC DNA]</scope>
    <source>
        <strain evidence="2">JCM 16114</strain>
    </source>
</reference>
<dbReference type="Proteomes" id="UP001499843">
    <property type="component" value="Unassembled WGS sequence"/>
</dbReference>
<accession>A0ABP5PEX8</accession>
<dbReference type="EMBL" id="BAAAQX010000011">
    <property type="protein sequence ID" value="GAA2209217.1"/>
    <property type="molecule type" value="Genomic_DNA"/>
</dbReference>
<evidence type="ECO:0000313" key="1">
    <source>
        <dbReference type="EMBL" id="GAA2209217.1"/>
    </source>
</evidence>
<sequence length="114" mass="12426">MHVNPAKRNRYQWCSLDTRNCFYRHKGPKEPIGSAPTSTGMFRVTSRACHPDHRPFPPVTGLSHRLFGATVGAVDVCISWFGGTRAPRDELEDTVEELLGGEGEVTGSGSGRVG</sequence>
<proteinExistence type="predicted"/>
<organism evidence="1 2">
    <name type="scientific">Nonomuraea monospora</name>
    <dbReference type="NCBI Taxonomy" id="568818"/>
    <lineage>
        <taxon>Bacteria</taxon>
        <taxon>Bacillati</taxon>
        <taxon>Actinomycetota</taxon>
        <taxon>Actinomycetes</taxon>
        <taxon>Streptosporangiales</taxon>
        <taxon>Streptosporangiaceae</taxon>
        <taxon>Nonomuraea</taxon>
    </lineage>
</organism>
<evidence type="ECO:0000313" key="2">
    <source>
        <dbReference type="Proteomes" id="UP001499843"/>
    </source>
</evidence>